<dbReference type="EMBL" id="FQUM01000001">
    <property type="protein sequence ID" value="SHE34793.1"/>
    <property type="molecule type" value="Genomic_DNA"/>
</dbReference>
<organism evidence="2 3">
    <name type="scientific">Mariniphaga anaerophila</name>
    <dbReference type="NCBI Taxonomy" id="1484053"/>
    <lineage>
        <taxon>Bacteria</taxon>
        <taxon>Pseudomonadati</taxon>
        <taxon>Bacteroidota</taxon>
        <taxon>Bacteroidia</taxon>
        <taxon>Marinilabiliales</taxon>
        <taxon>Prolixibacteraceae</taxon>
        <taxon>Mariniphaga</taxon>
    </lineage>
</organism>
<reference evidence="2 3" key="1">
    <citation type="submission" date="2016-11" db="EMBL/GenBank/DDBJ databases">
        <authorList>
            <person name="Jaros S."/>
            <person name="Januszkiewicz K."/>
            <person name="Wedrychowicz H."/>
        </authorList>
    </citation>
    <scope>NUCLEOTIDE SEQUENCE [LARGE SCALE GENOMIC DNA]</scope>
    <source>
        <strain evidence="2 3">DSM 26910</strain>
    </source>
</reference>
<proteinExistence type="predicted"/>
<name>A0A1M4SRA3_9BACT</name>
<sequence length="50" mass="5382">MGGETEVREMDEGSLSIPIVPIENRETMTDGSRRVGKGKSCQGRQEDAGS</sequence>
<protein>
    <submittedName>
        <fullName evidence="2">Uncharacterized protein</fullName>
    </submittedName>
</protein>
<evidence type="ECO:0000313" key="2">
    <source>
        <dbReference type="EMBL" id="SHE34793.1"/>
    </source>
</evidence>
<dbReference type="RefSeq" id="WP_175549901.1">
    <property type="nucleotide sequence ID" value="NZ_FQUM01000001.1"/>
</dbReference>
<evidence type="ECO:0000256" key="1">
    <source>
        <dbReference type="SAM" id="MobiDB-lite"/>
    </source>
</evidence>
<accession>A0A1M4SRA3</accession>
<gene>
    <name evidence="2" type="ORF">SAMN05444274_101120</name>
</gene>
<keyword evidence="3" id="KW-1185">Reference proteome</keyword>
<feature type="region of interest" description="Disordered" evidence="1">
    <location>
        <begin position="24"/>
        <end position="50"/>
    </location>
</feature>
<feature type="compositionally biased region" description="Basic and acidic residues" evidence="1">
    <location>
        <begin position="24"/>
        <end position="33"/>
    </location>
</feature>
<dbReference type="STRING" id="1484053.SAMN05444274_101120"/>
<evidence type="ECO:0000313" key="3">
    <source>
        <dbReference type="Proteomes" id="UP000184164"/>
    </source>
</evidence>
<dbReference type="Proteomes" id="UP000184164">
    <property type="component" value="Unassembled WGS sequence"/>
</dbReference>
<dbReference type="AlphaFoldDB" id="A0A1M4SRA3"/>